<dbReference type="PATRIC" id="fig|1082931.4.peg.1371"/>
<dbReference type="GO" id="GO:0008685">
    <property type="term" value="F:2-C-methyl-D-erythritol 2,4-cyclodiphosphate synthase activity"/>
    <property type="evidence" value="ECO:0007669"/>
    <property type="project" value="UniProtKB-UniRule"/>
</dbReference>
<feature type="binding site" evidence="14">
    <location>
        <position position="261"/>
    </location>
    <ligand>
        <name>a divalent metal cation</name>
        <dbReference type="ChEBI" id="CHEBI:60240"/>
    </ligand>
</feature>
<sequence>MRIKFAQRVAESGQGPMSEEKTIVALVVAAGRGERAGPGDLPKQYRPVAGMPLLARTLNALLAVKTINRVIPVIGTGQEEMFAALGLSDARLSAAVIGGDTRQVSALKGLQSLAGNPPDIVLIHDGARPFVDAVLIDNVVAALADADGALPVTLVTDTIKRSVDGKTVGGTEDRTQLFAAQTPQGFHFNAIYNAHRRAIEMSDGFTDDAAIAEWAGLSVALAQGNTRNIKITLPGDFERAERMMSEGQAMETRVGSGYDVHAFAEGDAVVLGNISIPHTARLKGHSDADVVLHALADAIYGALADGDIGKHFPPSEMEWKGADSSIFLEHAANLVRKRGGRLVHMDATIICEYPKIGPHVDAMRARIAEIAGVSVDRVAIKATTSERLGFTGRQEGIAAQAVATIALPRS</sequence>
<comment type="similarity">
    <text evidence="7">Belongs to the IspD/TarI cytidylyltransferase family. IspD subfamily.</text>
</comment>
<dbReference type="Proteomes" id="UP000008850">
    <property type="component" value="Chromosome"/>
</dbReference>
<feature type="binding site" evidence="14">
    <location>
        <position position="390"/>
    </location>
    <ligand>
        <name>4-CDP-2-C-methyl-D-erythritol 2-phosphate</name>
        <dbReference type="ChEBI" id="CHEBI:57919"/>
    </ligand>
</feature>
<keyword evidence="12 14" id="KW-0456">Lyase</keyword>
<feature type="site" description="Positions MEP for the nucleophilic attack" evidence="14">
    <location>
        <position position="174"/>
    </location>
</feature>
<dbReference type="GO" id="GO:0019288">
    <property type="term" value="P:isopentenyl diphosphate biosynthetic process, methylerythritol 4-phosphate pathway"/>
    <property type="evidence" value="ECO:0007669"/>
    <property type="project" value="UniProtKB-UniRule"/>
</dbReference>
<dbReference type="InterPro" id="IPR034683">
    <property type="entry name" value="IspD/TarI"/>
</dbReference>
<feature type="site" description="Transition state stabilizer" evidence="14">
    <location>
        <position position="285"/>
    </location>
</feature>
<evidence type="ECO:0000256" key="10">
    <source>
        <dbReference type="ARBA" id="ARBA00022723"/>
    </source>
</evidence>
<evidence type="ECO:0000256" key="8">
    <source>
        <dbReference type="ARBA" id="ARBA00022679"/>
    </source>
</evidence>
<dbReference type="InterPro" id="IPR003526">
    <property type="entry name" value="MECDP_synthase"/>
</dbReference>
<evidence type="ECO:0000256" key="6">
    <source>
        <dbReference type="ARBA" id="ARBA00008480"/>
    </source>
</evidence>
<comment type="catalytic activity">
    <reaction evidence="2 14">
        <text>2-C-methyl-D-erythritol 4-phosphate + CTP + H(+) = 4-CDP-2-C-methyl-D-erythritol + diphosphate</text>
        <dbReference type="Rhea" id="RHEA:13429"/>
        <dbReference type="ChEBI" id="CHEBI:15378"/>
        <dbReference type="ChEBI" id="CHEBI:33019"/>
        <dbReference type="ChEBI" id="CHEBI:37563"/>
        <dbReference type="ChEBI" id="CHEBI:57823"/>
        <dbReference type="ChEBI" id="CHEBI:58262"/>
        <dbReference type="EC" id="2.7.7.60"/>
    </reaction>
</comment>
<dbReference type="SUPFAM" id="SSF69765">
    <property type="entry name" value="IpsF-like"/>
    <property type="match status" value="1"/>
</dbReference>
<feature type="region of interest" description="2-C-methyl-D-erythritol 2,4-cyclodiphosphate synthase" evidence="14">
    <location>
        <begin position="253"/>
        <end position="410"/>
    </location>
</feature>
<dbReference type="PANTHER" id="PTHR43181">
    <property type="entry name" value="2-C-METHYL-D-ERYTHRITOL 2,4-CYCLODIPHOSPHATE SYNTHASE, CHLOROPLASTIC"/>
    <property type="match status" value="1"/>
</dbReference>
<dbReference type="NCBIfam" id="TIGR00453">
    <property type="entry name" value="ispD"/>
    <property type="match status" value="1"/>
</dbReference>
<accession>G4R8Z7</accession>
<evidence type="ECO:0000256" key="13">
    <source>
        <dbReference type="ARBA" id="ARBA00023268"/>
    </source>
</evidence>
<dbReference type="Gene3D" id="3.90.550.10">
    <property type="entry name" value="Spore Coat Polysaccharide Biosynthesis Protein SpsA, Chain A"/>
    <property type="match status" value="1"/>
</dbReference>
<dbReference type="PROSITE" id="PS01295">
    <property type="entry name" value="ISPD"/>
    <property type="match status" value="1"/>
</dbReference>
<dbReference type="CDD" id="cd02516">
    <property type="entry name" value="CDP-ME_synthetase"/>
    <property type="match status" value="1"/>
</dbReference>
<comment type="pathway">
    <text evidence="5 14">Isoprenoid biosynthesis; isopentenyl diphosphate biosynthesis via DXP pathway; isopentenyl diphosphate from 1-deoxy-D-xylulose 5-phosphate: step 2/6.</text>
</comment>
<evidence type="ECO:0000256" key="3">
    <source>
        <dbReference type="ARBA" id="ARBA00001968"/>
    </source>
</evidence>
<reference evidence="16 17" key="1">
    <citation type="journal article" date="2012" name="J. Bacteriol.">
        <title>Complete genome sequence of Pelagibacterium halotolerans B2T.</title>
        <authorList>
            <person name="Huo Y.Y."/>
            <person name="Cheng H."/>
            <person name="Han X.F."/>
            <person name="Jiang X.W."/>
            <person name="Sun C."/>
            <person name="Zhang X.Q."/>
            <person name="Zhu X.F."/>
            <person name="Liu Y.F."/>
            <person name="Li P.F."/>
            <person name="Ni P.X."/>
            <person name="Wu M."/>
        </authorList>
    </citation>
    <scope>NUCLEOTIDE SEQUENCE [LARGE SCALE GENOMIC DNA]</scope>
    <source>
        <strain evidence="17">DSM 22347 / JCM 15775 / CGMCC 1.7692 / B2</strain>
    </source>
</reference>
<gene>
    <name evidence="14" type="primary">ispDF</name>
    <name evidence="16" type="ordered locus">KKY_1392</name>
</gene>
<comment type="caution">
    <text evidence="14">Lacks conserved residue(s) required for the propagation of feature annotation.</text>
</comment>
<dbReference type="HAMAP" id="MF_01520">
    <property type="entry name" value="IspDF"/>
    <property type="match status" value="1"/>
</dbReference>
<dbReference type="PROSITE" id="PS01350">
    <property type="entry name" value="ISPF"/>
    <property type="match status" value="1"/>
</dbReference>
<dbReference type="GO" id="GO:0046872">
    <property type="term" value="F:metal ion binding"/>
    <property type="evidence" value="ECO:0007669"/>
    <property type="project" value="UniProtKB-KW"/>
</dbReference>
<dbReference type="HAMAP" id="MF_00108">
    <property type="entry name" value="IspD"/>
    <property type="match status" value="1"/>
</dbReference>
<comment type="similarity">
    <text evidence="6">Belongs to the IspF family.</text>
</comment>
<dbReference type="Pfam" id="PF02542">
    <property type="entry name" value="YgbB"/>
    <property type="match status" value="1"/>
</dbReference>
<feature type="domain" description="2-C-methyl-D-erythritol 2,4-cyclodiphosphate synthase" evidence="15">
    <location>
        <begin position="253"/>
        <end position="405"/>
    </location>
</feature>
<comment type="catalytic activity">
    <reaction evidence="1 14">
        <text>4-CDP-2-C-methyl-D-erythritol 2-phosphate = 2-C-methyl-D-erythritol 2,4-cyclic diphosphate + CMP</text>
        <dbReference type="Rhea" id="RHEA:23864"/>
        <dbReference type="ChEBI" id="CHEBI:57919"/>
        <dbReference type="ChEBI" id="CHEBI:58483"/>
        <dbReference type="ChEBI" id="CHEBI:60377"/>
        <dbReference type="EC" id="4.6.1.12"/>
    </reaction>
</comment>
<feature type="site" description="Transition state stabilizer" evidence="14">
    <location>
        <position position="43"/>
    </location>
</feature>
<evidence type="ECO:0000256" key="12">
    <source>
        <dbReference type="ARBA" id="ARBA00023239"/>
    </source>
</evidence>
<evidence type="ECO:0000256" key="4">
    <source>
        <dbReference type="ARBA" id="ARBA00004709"/>
    </source>
</evidence>
<dbReference type="InterPro" id="IPR018294">
    <property type="entry name" value="ISPD_synthase_CS"/>
</dbReference>
<feature type="binding site" evidence="14">
    <location>
        <begin position="259"/>
        <end position="261"/>
    </location>
    <ligand>
        <name>4-CDP-2-C-methyl-D-erythritol 2-phosphate</name>
        <dbReference type="ChEBI" id="CHEBI:57919"/>
    </ligand>
</feature>
<feature type="site" description="Positions MEP for the nucleophilic attack" evidence="14">
    <location>
        <position position="230"/>
    </location>
</feature>
<dbReference type="HAMAP" id="MF_00107">
    <property type="entry name" value="IspF"/>
    <property type="match status" value="1"/>
</dbReference>
<comment type="pathway">
    <text evidence="4 14">Isoprenoid biosynthesis; isopentenyl diphosphate biosynthesis via DXP pathway; isopentenyl diphosphate from 1-deoxy-D-xylulose 5-phosphate: step 4/6.</text>
</comment>
<dbReference type="Pfam" id="PF01128">
    <property type="entry name" value="IspD"/>
    <property type="match status" value="1"/>
</dbReference>
<feature type="site" description="Transition state stabilizer" evidence="14">
    <location>
        <position position="35"/>
    </location>
</feature>
<dbReference type="EC" id="4.6.1.12" evidence="14"/>
<dbReference type="InterPro" id="IPR001228">
    <property type="entry name" value="IspD"/>
</dbReference>
<protein>
    <recommendedName>
        <fullName evidence="14">Bifunctional enzyme IspD/IspF</fullName>
    </recommendedName>
    <domain>
        <recommendedName>
            <fullName evidence="14">2-C-methyl-D-erythritol 4-phosphate cytidylyltransferase</fullName>
            <ecNumber evidence="14">2.7.7.60</ecNumber>
        </recommendedName>
        <alternativeName>
            <fullName evidence="14">4-diphosphocytidyl-2C-methyl-D-erythritol synthase</fullName>
        </alternativeName>
        <alternativeName>
            <fullName evidence="14">MEP cytidylyltransferase</fullName>
            <shortName evidence="14">MCT</shortName>
        </alternativeName>
    </domain>
    <domain>
        <recommendedName>
            <fullName evidence="14">2-C-methyl-D-erythritol 2,4-cyclodiphosphate synthase</fullName>
            <shortName evidence="14">MECDP-synthase</shortName>
            <shortName evidence="14">MECPP-synthase</shortName>
            <shortName evidence="14">MECPS</shortName>
            <ecNumber evidence="14">4.6.1.12</ecNumber>
        </recommendedName>
    </domain>
</protein>
<evidence type="ECO:0000256" key="1">
    <source>
        <dbReference type="ARBA" id="ARBA00000200"/>
    </source>
</evidence>
<dbReference type="InterPro" id="IPR020555">
    <property type="entry name" value="MECDP_synthase_CS"/>
</dbReference>
<dbReference type="FunFam" id="3.90.550.10:FF:000003">
    <property type="entry name" value="2-C-methyl-D-erythritol 4-phosphate cytidylyltransferase"/>
    <property type="match status" value="1"/>
</dbReference>
<evidence type="ECO:0000256" key="9">
    <source>
        <dbReference type="ARBA" id="ARBA00022695"/>
    </source>
</evidence>
<evidence type="ECO:0000256" key="5">
    <source>
        <dbReference type="ARBA" id="ARBA00004787"/>
    </source>
</evidence>
<dbReference type="KEGG" id="phl:KKY_1392"/>
<evidence type="ECO:0000313" key="17">
    <source>
        <dbReference type="Proteomes" id="UP000008850"/>
    </source>
</evidence>
<dbReference type="SUPFAM" id="SSF53448">
    <property type="entry name" value="Nucleotide-diphospho-sugar transferases"/>
    <property type="match status" value="1"/>
</dbReference>
<dbReference type="eggNOG" id="COG1211">
    <property type="taxonomic scope" value="Bacteria"/>
</dbReference>
<dbReference type="STRING" id="1082931.KKY_1392"/>
<dbReference type="GO" id="GO:0016114">
    <property type="term" value="P:terpenoid biosynthetic process"/>
    <property type="evidence" value="ECO:0007669"/>
    <property type="project" value="InterPro"/>
</dbReference>
<keyword evidence="10 14" id="KW-0479">Metal-binding</keyword>
<dbReference type="Gene3D" id="3.30.1330.50">
    <property type="entry name" value="2-C-methyl-D-erythritol 2,4-cyclodiphosphate synthase"/>
    <property type="match status" value="1"/>
</dbReference>
<feature type="binding site" evidence="14">
    <location>
        <position position="293"/>
    </location>
    <ligand>
        <name>a divalent metal cation</name>
        <dbReference type="ChEBI" id="CHEBI:60240"/>
    </ligand>
</feature>
<keyword evidence="13 14" id="KW-0511">Multifunctional enzyme</keyword>
<evidence type="ECO:0000256" key="7">
    <source>
        <dbReference type="ARBA" id="ARBA00009789"/>
    </source>
</evidence>
<dbReference type="PANTHER" id="PTHR43181:SF1">
    <property type="entry name" value="2-C-METHYL-D-ERYTHRITOL 2,4-CYCLODIPHOSPHATE SYNTHASE, CHLOROPLASTIC"/>
    <property type="match status" value="1"/>
</dbReference>
<evidence type="ECO:0000259" key="15">
    <source>
        <dbReference type="Pfam" id="PF02542"/>
    </source>
</evidence>
<comment type="function">
    <text evidence="14">Bifunctional enzyme that catalyzes the formation of 4-diphosphocytidyl-2-C-methyl-D-erythritol from CTP and 2-C-methyl-D-erythritol 4-phosphate (MEP) (IspD), and catalyzes the conversion of 4-diphosphocytidyl-2-C-methyl-D-erythritol 2-phosphate (CDP-ME2P) to 2-C-methyl-D-erythritol 2,4-cyclodiphosphate (ME-CPP) with a corresponding release of cytidine 5-monophosphate (CMP) (IspF).</text>
</comment>
<feature type="binding site" evidence="14">
    <location>
        <position position="393"/>
    </location>
    <ligand>
        <name>4-CDP-2-C-methyl-D-erythritol 2-phosphate</name>
        <dbReference type="ChEBI" id="CHEBI:57919"/>
    </ligand>
</feature>
<keyword evidence="8 14" id="KW-0808">Transferase</keyword>
<dbReference type="GO" id="GO:0050518">
    <property type="term" value="F:2-C-methyl-D-erythritol 4-phosphate cytidylyltransferase activity"/>
    <property type="evidence" value="ECO:0007669"/>
    <property type="project" value="UniProtKB-UniRule"/>
</dbReference>
<name>G4R8Z7_PELHB</name>
<comment type="similarity">
    <text evidence="14">In the N-terminal section; belongs to the IspD/TarI cytidylyltransferase family. IspD subfamily.</text>
</comment>
<dbReference type="UniPathway" id="UPA00056">
    <property type="reaction ID" value="UER00093"/>
</dbReference>
<organism evidence="16 17">
    <name type="scientific">Pelagibacterium halotolerans (strain DSM 22347 / JCM 15775 / CGMCC 1.7692 / B2)</name>
    <dbReference type="NCBI Taxonomy" id="1082931"/>
    <lineage>
        <taxon>Bacteria</taxon>
        <taxon>Pseudomonadati</taxon>
        <taxon>Pseudomonadota</taxon>
        <taxon>Alphaproteobacteria</taxon>
        <taxon>Hyphomicrobiales</taxon>
        <taxon>Devosiaceae</taxon>
        <taxon>Pelagibacterium</taxon>
    </lineage>
</organism>
<feature type="region of interest" description="2-C-methyl-D-erythritol 4-phosphate cytidylyltransferase" evidence="14">
    <location>
        <begin position="1"/>
        <end position="252"/>
    </location>
</feature>
<feature type="binding site" evidence="14">
    <location>
        <begin position="307"/>
        <end position="309"/>
    </location>
    <ligand>
        <name>4-CDP-2-C-methyl-D-erythritol 2-phosphate</name>
        <dbReference type="ChEBI" id="CHEBI:57919"/>
    </ligand>
</feature>
<dbReference type="AlphaFoldDB" id="G4R8Z7"/>
<evidence type="ECO:0000313" key="16">
    <source>
        <dbReference type="EMBL" id="AEQ51414.1"/>
    </source>
</evidence>
<keyword evidence="9 14" id="KW-0548">Nucleotidyltransferase</keyword>
<evidence type="ECO:0000256" key="14">
    <source>
        <dbReference type="HAMAP-Rule" id="MF_01520"/>
    </source>
</evidence>
<feature type="binding site" evidence="14">
    <location>
        <begin position="285"/>
        <end position="286"/>
    </location>
    <ligand>
        <name>4-CDP-2-C-methyl-D-erythritol 2-phosphate</name>
        <dbReference type="ChEBI" id="CHEBI:57919"/>
    </ligand>
</feature>
<dbReference type="NCBIfam" id="NF006899">
    <property type="entry name" value="PRK09382.1"/>
    <property type="match status" value="1"/>
</dbReference>
<dbReference type="InterPro" id="IPR026596">
    <property type="entry name" value="IspD/F"/>
</dbReference>
<feature type="site" description="Transition state stabilizer" evidence="14">
    <location>
        <position position="384"/>
    </location>
</feature>
<dbReference type="InterPro" id="IPR036571">
    <property type="entry name" value="MECDP_synthase_sf"/>
</dbReference>
<dbReference type="eggNOG" id="COG0245">
    <property type="taxonomic scope" value="Bacteria"/>
</dbReference>
<dbReference type="InterPro" id="IPR029044">
    <property type="entry name" value="Nucleotide-diphossugar_trans"/>
</dbReference>
<feature type="binding site" evidence="14">
    <location>
        <position position="259"/>
    </location>
    <ligand>
        <name>a divalent metal cation</name>
        <dbReference type="ChEBI" id="CHEBI:60240"/>
    </ligand>
</feature>
<dbReference type="EMBL" id="CP003075">
    <property type="protein sequence ID" value="AEQ51414.1"/>
    <property type="molecule type" value="Genomic_DNA"/>
</dbReference>
<dbReference type="CDD" id="cd00554">
    <property type="entry name" value="MECDP_synthase"/>
    <property type="match status" value="1"/>
</dbReference>
<keyword evidence="11 14" id="KW-0414">Isoprene biosynthesis</keyword>
<proteinExistence type="inferred from homology"/>
<feature type="binding site" evidence="14">
    <location>
        <begin position="383"/>
        <end position="386"/>
    </location>
    <ligand>
        <name>4-CDP-2-C-methyl-D-erythritol 2-phosphate</name>
        <dbReference type="ChEBI" id="CHEBI:57919"/>
    </ligand>
</feature>
<comment type="cofactor">
    <cofactor evidence="3 14">
        <name>a divalent metal cation</name>
        <dbReference type="ChEBI" id="CHEBI:60240"/>
    </cofactor>
</comment>
<evidence type="ECO:0000256" key="2">
    <source>
        <dbReference type="ARBA" id="ARBA00001282"/>
    </source>
</evidence>
<dbReference type="EC" id="2.7.7.60" evidence="14"/>
<dbReference type="NCBIfam" id="TIGR00151">
    <property type="entry name" value="ispF"/>
    <property type="match status" value="1"/>
</dbReference>
<comment type="similarity">
    <text evidence="14">In the C-terminal section; belongs to the IspF family.</text>
</comment>
<keyword evidence="17" id="KW-1185">Reference proteome</keyword>
<evidence type="ECO:0000256" key="11">
    <source>
        <dbReference type="ARBA" id="ARBA00023229"/>
    </source>
</evidence>
<dbReference type="HOGENOM" id="CLU_042800_2_5_5"/>